<accession>A0AAW3MVD5</accession>
<evidence type="ECO:0000256" key="1">
    <source>
        <dbReference type="SAM" id="SignalP"/>
    </source>
</evidence>
<evidence type="ECO:0000313" key="3">
    <source>
        <dbReference type="Proteomes" id="UP000056453"/>
    </source>
</evidence>
<proteinExistence type="predicted"/>
<protein>
    <recommendedName>
        <fullName evidence="4">Lipoprotein</fullName>
    </recommendedName>
</protein>
<name>A0AAW3MVD5_9BURK</name>
<dbReference type="Proteomes" id="UP000056453">
    <property type="component" value="Unassembled WGS sequence"/>
</dbReference>
<keyword evidence="1" id="KW-0732">Signal</keyword>
<organism evidence="2 3">
    <name type="scientific">Burkholderia ubonensis</name>
    <dbReference type="NCBI Taxonomy" id="101571"/>
    <lineage>
        <taxon>Bacteria</taxon>
        <taxon>Pseudomonadati</taxon>
        <taxon>Pseudomonadota</taxon>
        <taxon>Betaproteobacteria</taxon>
        <taxon>Burkholderiales</taxon>
        <taxon>Burkholderiaceae</taxon>
        <taxon>Burkholderia</taxon>
        <taxon>Burkholderia cepacia complex</taxon>
    </lineage>
</organism>
<feature type="chain" id="PRO_5044002820" description="Lipoprotein" evidence="1">
    <location>
        <begin position="22"/>
        <end position="123"/>
    </location>
</feature>
<evidence type="ECO:0000313" key="2">
    <source>
        <dbReference type="EMBL" id="KVP97908.1"/>
    </source>
</evidence>
<reference evidence="2 3" key="1">
    <citation type="submission" date="2015-11" db="EMBL/GenBank/DDBJ databases">
        <title>Expanding the genomic diversity of Burkholderia species for the development of highly accurate diagnostics.</title>
        <authorList>
            <person name="Sahl J."/>
            <person name="Keim P."/>
            <person name="Wagner D."/>
        </authorList>
    </citation>
    <scope>NUCLEOTIDE SEQUENCE [LARGE SCALE GENOMIC DNA]</scope>
    <source>
        <strain evidence="2 3">MSMB1808WGS</strain>
    </source>
</reference>
<evidence type="ECO:0008006" key="4">
    <source>
        <dbReference type="Google" id="ProtNLM"/>
    </source>
</evidence>
<keyword evidence="3" id="KW-1185">Reference proteome</keyword>
<sequence length="123" mass="12732">MSRLSIAAVLAALAIAPAAHADVGHDKYLHAGVSAVIASTVTTLAAGSPNRLWYGIGSSLAVGVAKEIADSRQPHNKFDSKDLLADLVGTLAGAYLADSLLRPAVFHQPNGYVYGVQLSVPLR</sequence>
<gene>
    <name evidence="2" type="ORF">WJ96_04880</name>
</gene>
<dbReference type="RefSeq" id="WP_059954026.1">
    <property type="nucleotide sequence ID" value="NZ_LPBJ01000047.1"/>
</dbReference>
<dbReference type="AlphaFoldDB" id="A0AAW3MVD5"/>
<dbReference type="EMBL" id="LPBJ01000047">
    <property type="protein sequence ID" value="KVP97908.1"/>
    <property type="molecule type" value="Genomic_DNA"/>
</dbReference>
<feature type="signal peptide" evidence="1">
    <location>
        <begin position="1"/>
        <end position="21"/>
    </location>
</feature>
<comment type="caution">
    <text evidence="2">The sequence shown here is derived from an EMBL/GenBank/DDBJ whole genome shotgun (WGS) entry which is preliminary data.</text>
</comment>